<gene>
    <name evidence="2" type="ORF">ALC60_00540</name>
</gene>
<evidence type="ECO:0000313" key="3">
    <source>
        <dbReference type="Proteomes" id="UP000075809"/>
    </source>
</evidence>
<accession>A0A151XIA0</accession>
<feature type="compositionally biased region" description="Basic and acidic residues" evidence="1">
    <location>
        <begin position="297"/>
        <end position="309"/>
    </location>
</feature>
<feature type="region of interest" description="Disordered" evidence="1">
    <location>
        <begin position="196"/>
        <end position="219"/>
    </location>
</feature>
<evidence type="ECO:0000313" key="2">
    <source>
        <dbReference type="EMBL" id="KYQ60134.1"/>
    </source>
</evidence>
<organism evidence="2 3">
    <name type="scientific">Mycetomoellerius zeteki</name>
    <dbReference type="NCBI Taxonomy" id="64791"/>
    <lineage>
        <taxon>Eukaryota</taxon>
        <taxon>Metazoa</taxon>
        <taxon>Ecdysozoa</taxon>
        <taxon>Arthropoda</taxon>
        <taxon>Hexapoda</taxon>
        <taxon>Insecta</taxon>
        <taxon>Pterygota</taxon>
        <taxon>Neoptera</taxon>
        <taxon>Endopterygota</taxon>
        <taxon>Hymenoptera</taxon>
        <taxon>Apocrita</taxon>
        <taxon>Aculeata</taxon>
        <taxon>Formicoidea</taxon>
        <taxon>Formicidae</taxon>
        <taxon>Myrmicinae</taxon>
        <taxon>Mycetomoellerius</taxon>
    </lineage>
</organism>
<dbReference type="Proteomes" id="UP000075809">
    <property type="component" value="Unassembled WGS sequence"/>
</dbReference>
<feature type="region of interest" description="Disordered" evidence="1">
    <location>
        <begin position="297"/>
        <end position="318"/>
    </location>
</feature>
<dbReference type="AlphaFoldDB" id="A0A151XIA0"/>
<evidence type="ECO:0000256" key="1">
    <source>
        <dbReference type="SAM" id="MobiDB-lite"/>
    </source>
</evidence>
<sequence length="318" mass="36305">MRVYPLTPSCLCLCWGPLKIITFSARCAANAAMRKKRFNLRKQIVSFLRDSRESRDRQLRAAIKAASPVVREEQNSADSSTSCILVRHLQHLEHDSSSSEVAFHFFLVCTLEYFIVHLTFVRGDARRATEHPKKSQLNDGHLSPRHVQEERKSIRVLATNTGLVVAGSPEYLYHRQFVVDRNPWRERGLRNKSISLNKKGPRHVDGERRQHVPVKHRRSPRRAVTRLAINGGKPSSQHGRPVGLTRSFAKPRRLTSKRACRTCRHLDGLSNTVDSTPDHLPFTTTFPMVLGKHFSEQHRPNRYHHDEGKGGVIVSSRS</sequence>
<protein>
    <submittedName>
        <fullName evidence="2">Uncharacterized protein</fullName>
    </submittedName>
</protein>
<dbReference type="EMBL" id="KQ982080">
    <property type="protein sequence ID" value="KYQ60134.1"/>
    <property type="molecule type" value="Genomic_DNA"/>
</dbReference>
<proteinExistence type="predicted"/>
<keyword evidence="3" id="KW-1185">Reference proteome</keyword>
<reference evidence="2 3" key="1">
    <citation type="submission" date="2015-09" db="EMBL/GenBank/DDBJ databases">
        <title>Trachymyrmex zeteki WGS genome.</title>
        <authorList>
            <person name="Nygaard S."/>
            <person name="Hu H."/>
            <person name="Boomsma J."/>
            <person name="Zhang G."/>
        </authorList>
    </citation>
    <scope>NUCLEOTIDE SEQUENCE [LARGE SCALE GENOMIC DNA]</scope>
    <source>
        <strain evidence="2">Tzet28-1</strain>
        <tissue evidence="2">Whole body</tissue>
    </source>
</reference>
<name>A0A151XIA0_9HYME</name>